<proteinExistence type="predicted"/>
<organism evidence="1 2">
    <name type="scientific">Saitoella complicata (strain BCRC 22490 / CBS 7301 / JCM 7358 / NBRC 10748 / NRRL Y-17804)</name>
    <dbReference type="NCBI Taxonomy" id="698492"/>
    <lineage>
        <taxon>Eukaryota</taxon>
        <taxon>Fungi</taxon>
        <taxon>Dikarya</taxon>
        <taxon>Ascomycota</taxon>
        <taxon>Taphrinomycotina</taxon>
        <taxon>Taphrinomycotina incertae sedis</taxon>
        <taxon>Saitoella</taxon>
    </lineage>
</organism>
<gene>
    <name evidence="1" type="ORF">G7K_0720-t1</name>
</gene>
<reference evidence="1 2" key="3">
    <citation type="journal article" date="2015" name="Genome Announc.">
        <title>Draft Genome Sequence of the Archiascomycetous Yeast Saitoella complicata.</title>
        <authorList>
            <person name="Yamauchi K."/>
            <person name="Kondo S."/>
            <person name="Hamamoto M."/>
            <person name="Takahashi Y."/>
            <person name="Ogura Y."/>
            <person name="Hayashi T."/>
            <person name="Nishida H."/>
        </authorList>
    </citation>
    <scope>NUCLEOTIDE SEQUENCE [LARGE SCALE GENOMIC DNA]</scope>
    <source>
        <strain evidence="1 2">NRRL Y-17804</strain>
    </source>
</reference>
<reference evidence="1 2" key="2">
    <citation type="journal article" date="2014" name="J. Gen. Appl. Microbiol.">
        <title>The early diverging ascomycetous budding yeast Saitoella complicata has three histone deacetylases belonging to the Clr6, Hos2, and Rpd3 lineages.</title>
        <authorList>
            <person name="Nishida H."/>
            <person name="Matsumoto T."/>
            <person name="Kondo S."/>
            <person name="Hamamoto M."/>
            <person name="Yoshikawa H."/>
        </authorList>
    </citation>
    <scope>NUCLEOTIDE SEQUENCE [LARGE SCALE GENOMIC DNA]</scope>
    <source>
        <strain evidence="1 2">NRRL Y-17804</strain>
    </source>
</reference>
<keyword evidence="2" id="KW-1185">Reference proteome</keyword>
<evidence type="ECO:0000313" key="1">
    <source>
        <dbReference type="EMBL" id="GAO46489.1"/>
    </source>
</evidence>
<dbReference type="EMBL" id="BACD03000004">
    <property type="protein sequence ID" value="GAO46489.1"/>
    <property type="molecule type" value="Genomic_DNA"/>
</dbReference>
<protein>
    <submittedName>
        <fullName evidence="1">Uncharacterized protein</fullName>
    </submittedName>
</protein>
<accession>A0A0E9N9J0</accession>
<evidence type="ECO:0000313" key="2">
    <source>
        <dbReference type="Proteomes" id="UP000033140"/>
    </source>
</evidence>
<dbReference type="AlphaFoldDB" id="A0A0E9N9J0"/>
<dbReference type="Proteomes" id="UP000033140">
    <property type="component" value="Unassembled WGS sequence"/>
</dbReference>
<sequence>MTFRLACRPAVRGDSQTAVRYQIPPPYNTQSQGLRAETSARLDLLRNALSRHLREKPHALLAYLLNPIRKRPEP</sequence>
<name>A0A0E9N9J0_SAICN</name>
<comment type="caution">
    <text evidence="1">The sequence shown here is derived from an EMBL/GenBank/DDBJ whole genome shotgun (WGS) entry which is preliminary data.</text>
</comment>
<reference evidence="1 2" key="1">
    <citation type="journal article" date="2011" name="J. Gen. Appl. Microbiol.">
        <title>Draft genome sequencing of the enigmatic yeast Saitoella complicata.</title>
        <authorList>
            <person name="Nishida H."/>
            <person name="Hamamoto M."/>
            <person name="Sugiyama J."/>
        </authorList>
    </citation>
    <scope>NUCLEOTIDE SEQUENCE [LARGE SCALE GENOMIC DNA]</scope>
    <source>
        <strain evidence="1 2">NRRL Y-17804</strain>
    </source>
</reference>